<proteinExistence type="predicted"/>
<dbReference type="InterPro" id="IPR016186">
    <property type="entry name" value="C-type_lectin-like/link_sf"/>
</dbReference>
<feature type="signal peptide" evidence="1">
    <location>
        <begin position="1"/>
        <end position="17"/>
    </location>
</feature>
<reference evidence="4" key="1">
    <citation type="submission" date="2015-02" db="EMBL/GenBank/DDBJ databases">
        <title>Genome sequencing for Strongylocentrotus purpuratus.</title>
        <authorList>
            <person name="Murali S."/>
            <person name="Liu Y."/>
            <person name="Vee V."/>
            <person name="English A."/>
            <person name="Wang M."/>
            <person name="Skinner E."/>
            <person name="Han Y."/>
            <person name="Muzny D.M."/>
            <person name="Worley K.C."/>
            <person name="Gibbs R.A."/>
        </authorList>
    </citation>
    <scope>NUCLEOTIDE SEQUENCE</scope>
</reference>
<dbReference type="InterPro" id="IPR016187">
    <property type="entry name" value="CTDL_fold"/>
</dbReference>
<keyword evidence="1" id="KW-0732">Signal</keyword>
<evidence type="ECO:0000259" key="2">
    <source>
        <dbReference type="PROSITE" id="PS50041"/>
    </source>
</evidence>
<organism evidence="3 4">
    <name type="scientific">Strongylocentrotus purpuratus</name>
    <name type="common">Purple sea urchin</name>
    <dbReference type="NCBI Taxonomy" id="7668"/>
    <lineage>
        <taxon>Eukaryota</taxon>
        <taxon>Metazoa</taxon>
        <taxon>Echinodermata</taxon>
        <taxon>Eleutherozoa</taxon>
        <taxon>Echinozoa</taxon>
        <taxon>Echinoidea</taxon>
        <taxon>Euechinoidea</taxon>
        <taxon>Echinacea</taxon>
        <taxon>Camarodonta</taxon>
        <taxon>Echinidea</taxon>
        <taxon>Strongylocentrotidae</taxon>
        <taxon>Strongylocentrotus</taxon>
    </lineage>
</organism>
<dbReference type="KEGG" id="spu:115923279"/>
<feature type="domain" description="C-type lectin" evidence="2">
    <location>
        <begin position="35"/>
        <end position="167"/>
    </location>
</feature>
<dbReference type="GeneID" id="115923279"/>
<dbReference type="FunFam" id="3.10.100.10:FF:000134">
    <property type="entry name" value="Uncharacterized protein"/>
    <property type="match status" value="1"/>
</dbReference>
<dbReference type="OrthoDB" id="441660at2759"/>
<dbReference type="InParanoid" id="A0A7M7NPF8"/>
<dbReference type="AlphaFoldDB" id="A0A7M7NPF8"/>
<dbReference type="Pfam" id="PF00059">
    <property type="entry name" value="Lectin_C"/>
    <property type="match status" value="1"/>
</dbReference>
<dbReference type="InterPro" id="IPR033988">
    <property type="entry name" value="CEL1-like_CTLD"/>
</dbReference>
<accession>A0A7M7NPF8</accession>
<dbReference type="InterPro" id="IPR050111">
    <property type="entry name" value="C-type_lectin/snaclec_domain"/>
</dbReference>
<dbReference type="OMA" id="ALWIGCT"/>
<dbReference type="CDD" id="cd03589">
    <property type="entry name" value="CLECT_CEL-1_like"/>
    <property type="match status" value="1"/>
</dbReference>
<evidence type="ECO:0000313" key="4">
    <source>
        <dbReference type="Proteomes" id="UP000007110"/>
    </source>
</evidence>
<sequence length="179" mass="20258">MKLLLASMAVLAVAAYGLDLDANACHPCPQFWLLFNGNCYRYFGERVTWLEARARCRDHYSLNGRADLVSIHTEQENAFAYDLFRSSASITPGLGEPPYYGVWIGAYQTTEGLTGPFIWSDGSGLDFEQWMIGQPDNYGNDEDCAHLWRRDAEDDILQPWNDTPCDKYVMPSICKVVPN</sequence>
<dbReference type="SUPFAM" id="SSF56436">
    <property type="entry name" value="C-type lectin-like"/>
    <property type="match status" value="1"/>
</dbReference>
<dbReference type="InterPro" id="IPR001304">
    <property type="entry name" value="C-type_lectin-like"/>
</dbReference>
<dbReference type="PROSITE" id="PS50041">
    <property type="entry name" value="C_TYPE_LECTIN_2"/>
    <property type="match status" value="1"/>
</dbReference>
<dbReference type="PANTHER" id="PTHR22803">
    <property type="entry name" value="MANNOSE, PHOSPHOLIPASE, LECTIN RECEPTOR RELATED"/>
    <property type="match status" value="1"/>
</dbReference>
<evidence type="ECO:0000256" key="1">
    <source>
        <dbReference type="SAM" id="SignalP"/>
    </source>
</evidence>
<name>A0A7M7NPF8_STRPU</name>
<evidence type="ECO:0000313" key="3">
    <source>
        <dbReference type="EnsemblMetazoa" id="XP_030839561"/>
    </source>
</evidence>
<dbReference type="Gene3D" id="3.10.100.10">
    <property type="entry name" value="Mannose-Binding Protein A, subunit A"/>
    <property type="match status" value="1"/>
</dbReference>
<dbReference type="RefSeq" id="XP_030839561.1">
    <property type="nucleotide sequence ID" value="XM_030983701.1"/>
</dbReference>
<dbReference type="SMART" id="SM00034">
    <property type="entry name" value="CLECT"/>
    <property type="match status" value="1"/>
</dbReference>
<feature type="chain" id="PRO_5029679161" description="C-type lectin domain-containing protein" evidence="1">
    <location>
        <begin position="18"/>
        <end position="179"/>
    </location>
</feature>
<reference evidence="3" key="2">
    <citation type="submission" date="2021-01" db="UniProtKB">
        <authorList>
            <consortium name="EnsemblMetazoa"/>
        </authorList>
    </citation>
    <scope>IDENTIFICATION</scope>
</reference>
<dbReference type="Proteomes" id="UP000007110">
    <property type="component" value="Unassembled WGS sequence"/>
</dbReference>
<dbReference type="EnsemblMetazoa" id="XM_030983701">
    <property type="protein sequence ID" value="XP_030839561"/>
    <property type="gene ID" value="LOC115923279"/>
</dbReference>
<keyword evidence="4" id="KW-1185">Reference proteome</keyword>
<protein>
    <recommendedName>
        <fullName evidence="2">C-type lectin domain-containing protein</fullName>
    </recommendedName>
</protein>